<feature type="transmembrane region" description="Helical" evidence="4">
    <location>
        <begin position="420"/>
        <end position="440"/>
    </location>
</feature>
<dbReference type="PROSITE" id="PS50850">
    <property type="entry name" value="MFS"/>
    <property type="match status" value="1"/>
</dbReference>
<dbReference type="Gene3D" id="1.20.1250.20">
    <property type="entry name" value="MFS general substrate transporter like domains"/>
    <property type="match status" value="1"/>
</dbReference>
<keyword evidence="7" id="KW-1185">Reference proteome</keyword>
<dbReference type="PANTHER" id="PTHR23526:SF2">
    <property type="entry name" value="MAJOR FACILITATOR SUPERFAMILY (MFS) PROFILE DOMAIN-CONTAINING PROTEIN"/>
    <property type="match status" value="1"/>
</dbReference>
<feature type="transmembrane region" description="Helical" evidence="4">
    <location>
        <begin position="327"/>
        <end position="349"/>
    </location>
</feature>
<feature type="transmembrane region" description="Helical" evidence="4">
    <location>
        <begin position="211"/>
        <end position="232"/>
    </location>
</feature>
<dbReference type="SUPFAM" id="SSF103473">
    <property type="entry name" value="MFS general substrate transporter"/>
    <property type="match status" value="1"/>
</dbReference>
<feature type="transmembrane region" description="Helical" evidence="4">
    <location>
        <begin position="179"/>
        <end position="199"/>
    </location>
</feature>
<dbReference type="InterPro" id="IPR020846">
    <property type="entry name" value="MFS_dom"/>
</dbReference>
<proteinExistence type="predicted"/>
<sequence length="449" mass="46137">MSARDEPVTPDSGPIRDVYDIVTGDEHARVCRDISDDACREQPTNFFIHLIALFANQAGDLIASPKLVLPWLMGAIGAPVWMTGLLVPLRESLALLPQLAIAGWMRAKTRRKGFWVAGATIQGASVLAMIVAALALPATAAGAAVVLLLAVFSLGRGVCSAAYKDVQGKTISKTRRGTLSGYAASGAGGVAVTLGAALWLTPLASQQLTPILVLLALAGVLWLFAAIVFAGLREYAGATEGGGNALKAAWQSLGLIRSKPGFGRFIAVRGLLVATALAAPYYATLARSSGGEAIANLALLLALSGLASLIAAPIWGRFSDRSSRQVLMITGVLAAVLNGLVALAAGLGLGAAWGVWPYALAYFLLAGLHAGVRLGRKTYLTDLGTTDDRAQLTAVANTTIGVLLLAGGGAVAAIGMLGAWIAVAALTVPALLAAWLAVGLPELERPLQD</sequence>
<evidence type="ECO:0000259" key="5">
    <source>
        <dbReference type="PROSITE" id="PS50850"/>
    </source>
</evidence>
<keyword evidence="1 4" id="KW-0812">Transmembrane</keyword>
<protein>
    <submittedName>
        <fullName evidence="6">MFS transporter</fullName>
    </submittedName>
</protein>
<organism evidence="6 7">
    <name type="scientific">Salinisphaera aquimarina</name>
    <dbReference type="NCBI Taxonomy" id="2094031"/>
    <lineage>
        <taxon>Bacteria</taxon>
        <taxon>Pseudomonadati</taxon>
        <taxon>Pseudomonadota</taxon>
        <taxon>Gammaproteobacteria</taxon>
        <taxon>Salinisphaerales</taxon>
        <taxon>Salinisphaeraceae</taxon>
        <taxon>Salinisphaera</taxon>
    </lineage>
</organism>
<feature type="domain" description="Major facilitator superfamily (MFS) profile" evidence="5">
    <location>
        <begin position="211"/>
        <end position="449"/>
    </location>
</feature>
<evidence type="ECO:0000313" key="7">
    <source>
        <dbReference type="Proteomes" id="UP001595462"/>
    </source>
</evidence>
<dbReference type="InterPro" id="IPR036259">
    <property type="entry name" value="MFS_trans_sf"/>
</dbReference>
<dbReference type="RefSeq" id="WP_380689100.1">
    <property type="nucleotide sequence ID" value="NZ_JBHRSS010000003.1"/>
</dbReference>
<feature type="transmembrane region" description="Helical" evidence="4">
    <location>
        <begin position="262"/>
        <end position="282"/>
    </location>
</feature>
<keyword evidence="3 4" id="KW-0472">Membrane</keyword>
<evidence type="ECO:0000256" key="2">
    <source>
        <dbReference type="ARBA" id="ARBA00022989"/>
    </source>
</evidence>
<dbReference type="Proteomes" id="UP001595462">
    <property type="component" value="Unassembled WGS sequence"/>
</dbReference>
<reference evidence="7" key="1">
    <citation type="journal article" date="2019" name="Int. J. Syst. Evol. Microbiol.">
        <title>The Global Catalogue of Microorganisms (GCM) 10K type strain sequencing project: providing services to taxonomists for standard genome sequencing and annotation.</title>
        <authorList>
            <consortium name="The Broad Institute Genomics Platform"/>
            <consortium name="The Broad Institute Genome Sequencing Center for Infectious Disease"/>
            <person name="Wu L."/>
            <person name="Ma J."/>
        </authorList>
    </citation>
    <scope>NUCLEOTIDE SEQUENCE [LARGE SCALE GENOMIC DNA]</scope>
    <source>
        <strain evidence="7">KCTC 52640</strain>
    </source>
</reference>
<evidence type="ECO:0000256" key="1">
    <source>
        <dbReference type="ARBA" id="ARBA00022692"/>
    </source>
</evidence>
<dbReference type="InterPro" id="IPR052528">
    <property type="entry name" value="Sugar_transport-like"/>
</dbReference>
<evidence type="ECO:0000313" key="6">
    <source>
        <dbReference type="EMBL" id="MFC3104276.1"/>
    </source>
</evidence>
<feature type="transmembrane region" description="Helical" evidence="4">
    <location>
        <begin position="392"/>
        <end position="414"/>
    </location>
</feature>
<evidence type="ECO:0000256" key="4">
    <source>
        <dbReference type="SAM" id="Phobius"/>
    </source>
</evidence>
<feature type="transmembrane region" description="Helical" evidence="4">
    <location>
        <begin position="294"/>
        <end position="315"/>
    </location>
</feature>
<gene>
    <name evidence="6" type="ORF">ACFOSU_10245</name>
</gene>
<dbReference type="EMBL" id="JBHRSS010000003">
    <property type="protein sequence ID" value="MFC3104276.1"/>
    <property type="molecule type" value="Genomic_DNA"/>
</dbReference>
<keyword evidence="2 4" id="KW-1133">Transmembrane helix</keyword>
<comment type="caution">
    <text evidence="6">The sequence shown here is derived from an EMBL/GenBank/DDBJ whole genome shotgun (WGS) entry which is preliminary data.</text>
</comment>
<dbReference type="PANTHER" id="PTHR23526">
    <property type="entry name" value="INTEGRAL MEMBRANE TRANSPORT PROTEIN-RELATED"/>
    <property type="match status" value="1"/>
</dbReference>
<accession>A0ABV7EQQ5</accession>
<name>A0ABV7EQQ5_9GAMM</name>
<feature type="transmembrane region" description="Helical" evidence="4">
    <location>
        <begin position="140"/>
        <end position="159"/>
    </location>
</feature>
<feature type="transmembrane region" description="Helical" evidence="4">
    <location>
        <begin position="355"/>
        <end position="372"/>
    </location>
</feature>
<feature type="transmembrane region" description="Helical" evidence="4">
    <location>
        <begin position="114"/>
        <end position="134"/>
    </location>
</feature>
<feature type="transmembrane region" description="Helical" evidence="4">
    <location>
        <begin position="68"/>
        <end position="89"/>
    </location>
</feature>
<evidence type="ECO:0000256" key="3">
    <source>
        <dbReference type="ARBA" id="ARBA00023136"/>
    </source>
</evidence>